<dbReference type="InterPro" id="IPR036020">
    <property type="entry name" value="WW_dom_sf"/>
</dbReference>
<accession>A0A8H7Y0X2</accession>
<dbReference type="EMBL" id="JAFIQS010000005">
    <property type="protein sequence ID" value="KAG5168974.1"/>
    <property type="molecule type" value="Genomic_DNA"/>
</dbReference>
<reference evidence="2" key="1">
    <citation type="submission" date="2021-02" db="EMBL/GenBank/DDBJ databases">
        <title>Psilocybe cubensis genome.</title>
        <authorList>
            <person name="Mckernan K.J."/>
            <person name="Crawford S."/>
            <person name="Trippe A."/>
            <person name="Kane L.T."/>
            <person name="Mclaughlin S."/>
        </authorList>
    </citation>
    <scope>NUCLEOTIDE SEQUENCE [LARGE SCALE GENOMIC DNA]</scope>
    <source>
        <strain evidence="2">MGC-MH-2018</strain>
    </source>
</reference>
<protein>
    <recommendedName>
        <fullName evidence="3">WW domain-containing protein</fullName>
    </recommendedName>
</protein>
<evidence type="ECO:0000313" key="2">
    <source>
        <dbReference type="EMBL" id="KAG5168974.1"/>
    </source>
</evidence>
<dbReference type="Gene3D" id="2.20.70.10">
    <property type="match status" value="1"/>
</dbReference>
<dbReference type="CDD" id="cd00201">
    <property type="entry name" value="WW"/>
    <property type="match status" value="1"/>
</dbReference>
<evidence type="ECO:0008006" key="3">
    <source>
        <dbReference type="Google" id="ProtNLM"/>
    </source>
</evidence>
<gene>
    <name evidence="2" type="ORF">JR316_005530</name>
</gene>
<sequence length="523" mass="59202">MSDPAPGFSPPYTYSGEPTLGAKMDDVSRSSTLFSLGGVDDRCFSTIQEETLAIPEGWTMCVHPQGWVYFYNHTLKVVADHNIRLPGILEITRQSYLGYPLSELTEGMEVHLHVQAQKIADKFKGNNGGIATFNLTINHKHCVASYEIADVMGDNSCLLGPQRLNRCRRLYWNYLWNHPSHVTTPPRAIEDAFDSLTWFYTDNLISGQRSTVPFSKLECEELSRVVKEISRPENEKSIAKTVFLAWLLREVCSYRDAENWGQLTQKESQAFRREKLAPSHAAYQPPPVLLGILMFVINVLCFGIPHTYRAHVKMTSEYRGRLSSVQKNWENYIERLVREYSHFLLISTVLLSATVGFLAVEGIPEGAQVSATISTFASLGSIIVGVFSIWRHQANTSTADSFTYMHNVQHRYLGLYGHAIMLSLPPTLLVWAILTFTVSVVVYVMHGVNASEGTWGKISTWTVLAIFIILFMAVLLALYTFSIIWKFQRRSVKIWYRICSIWSNTASVMGRGPQPKPRDIVRV</sequence>
<feature type="transmembrane region" description="Helical" evidence="1">
    <location>
        <begin position="288"/>
        <end position="308"/>
    </location>
</feature>
<proteinExistence type="predicted"/>
<keyword evidence="1" id="KW-0472">Membrane</keyword>
<dbReference type="InterPro" id="IPR001202">
    <property type="entry name" value="WW_dom"/>
</dbReference>
<feature type="transmembrane region" description="Helical" evidence="1">
    <location>
        <begin position="369"/>
        <end position="390"/>
    </location>
</feature>
<name>A0A8H7Y0X2_PSICU</name>
<feature type="transmembrane region" description="Helical" evidence="1">
    <location>
        <begin position="343"/>
        <end position="363"/>
    </location>
</feature>
<keyword evidence="1" id="KW-0812">Transmembrane</keyword>
<dbReference type="OrthoDB" id="3208379at2759"/>
<organism evidence="2">
    <name type="scientific">Psilocybe cubensis</name>
    <name type="common">Psychedelic mushroom</name>
    <name type="synonym">Stropharia cubensis</name>
    <dbReference type="NCBI Taxonomy" id="181762"/>
    <lineage>
        <taxon>Eukaryota</taxon>
        <taxon>Fungi</taxon>
        <taxon>Dikarya</taxon>
        <taxon>Basidiomycota</taxon>
        <taxon>Agaricomycotina</taxon>
        <taxon>Agaricomycetes</taxon>
        <taxon>Agaricomycetidae</taxon>
        <taxon>Agaricales</taxon>
        <taxon>Agaricineae</taxon>
        <taxon>Strophariaceae</taxon>
        <taxon>Psilocybe</taxon>
    </lineage>
</organism>
<evidence type="ECO:0000256" key="1">
    <source>
        <dbReference type="SAM" id="Phobius"/>
    </source>
</evidence>
<keyword evidence="1" id="KW-1133">Transmembrane helix</keyword>
<feature type="transmembrane region" description="Helical" evidence="1">
    <location>
        <begin position="458"/>
        <end position="485"/>
    </location>
</feature>
<comment type="caution">
    <text evidence="2">The sequence shown here is derived from an EMBL/GenBank/DDBJ whole genome shotgun (WGS) entry which is preliminary data.</text>
</comment>
<dbReference type="SUPFAM" id="SSF51045">
    <property type="entry name" value="WW domain"/>
    <property type="match status" value="1"/>
</dbReference>
<dbReference type="AlphaFoldDB" id="A0A8H7Y0X2"/>